<sequence length="315" mass="34217">MDQSPRTSFVIATRDRADDLTETLTRLLNTTPCPIIVVDNCSHDQTRDVTAELSGRYPSRVVLLALSSNRGAVARNIGVAACRTPYVAFCDDDSWWQPESVAIGESEFDQHPDLAVLAARTVVEPGGRTDPFCDELAGSALGHVDRLPGPSILGFQSCAAMVRKTAFESVGGFSRVLHFRGEEQLLAVDLAAAGWQLCYCDRMVAFHRPSPRRSAPAAQRARVLRNDFLTSCMRRPLPVCLATGAALLRAATRDTAYVRAAAEALARLPAALANRRALPPQLEEQLRMLETPTPRADVKSPISAGKWGILRLLGS</sequence>
<evidence type="ECO:0000256" key="3">
    <source>
        <dbReference type="ARBA" id="ARBA00022679"/>
    </source>
</evidence>
<evidence type="ECO:0000313" key="5">
    <source>
        <dbReference type="EMBL" id="BBY07918.1"/>
    </source>
</evidence>
<keyword evidence="7" id="KW-1185">Reference proteome</keyword>
<dbReference type="SUPFAM" id="SSF53448">
    <property type="entry name" value="Nucleotide-diphospho-sugar transferases"/>
    <property type="match status" value="1"/>
</dbReference>
<comment type="similarity">
    <text evidence="1">Belongs to the glycosyltransferase 2 family.</text>
</comment>
<evidence type="ECO:0000313" key="8">
    <source>
        <dbReference type="Proteomes" id="UP000466894"/>
    </source>
</evidence>
<evidence type="ECO:0000313" key="6">
    <source>
        <dbReference type="EMBL" id="ORB14133.1"/>
    </source>
</evidence>
<evidence type="ECO:0000256" key="2">
    <source>
        <dbReference type="ARBA" id="ARBA00022676"/>
    </source>
</evidence>
<proteinExistence type="inferred from homology"/>
<dbReference type="Proteomes" id="UP000192374">
    <property type="component" value="Unassembled WGS sequence"/>
</dbReference>
<dbReference type="InterPro" id="IPR029044">
    <property type="entry name" value="Nucleotide-diphossugar_trans"/>
</dbReference>
<gene>
    <name evidence="6" type="ORF">BST37_11980</name>
    <name evidence="5" type="ORF">MNVI_32360</name>
</gene>
<reference evidence="5" key="3">
    <citation type="submission" date="2020-02" db="EMBL/GenBank/DDBJ databases">
        <authorList>
            <person name="Matsumoto Y."/>
            <person name="Motooka D."/>
            <person name="Nakamura S."/>
        </authorList>
    </citation>
    <scope>NUCLEOTIDE SEQUENCE</scope>
    <source>
        <strain evidence="5">JCM 16367</strain>
    </source>
</reference>
<dbReference type="EMBL" id="AP022583">
    <property type="protein sequence ID" value="BBY07918.1"/>
    <property type="molecule type" value="Genomic_DNA"/>
</dbReference>
<accession>A0A7I7PH23</accession>
<dbReference type="InterPro" id="IPR001173">
    <property type="entry name" value="Glyco_trans_2-like"/>
</dbReference>
<dbReference type="RefSeq" id="WP_083087940.1">
    <property type="nucleotide sequence ID" value="NZ_AP022583.1"/>
</dbReference>
<evidence type="ECO:0000256" key="1">
    <source>
        <dbReference type="ARBA" id="ARBA00006739"/>
    </source>
</evidence>
<feature type="domain" description="Glycosyltransferase 2-like" evidence="4">
    <location>
        <begin position="8"/>
        <end position="170"/>
    </location>
</feature>
<protein>
    <submittedName>
        <fullName evidence="5 6">Transferase</fullName>
    </submittedName>
</protein>
<evidence type="ECO:0000313" key="7">
    <source>
        <dbReference type="Proteomes" id="UP000192374"/>
    </source>
</evidence>
<reference evidence="6 7" key="1">
    <citation type="submission" date="2017-02" db="EMBL/GenBank/DDBJ databases">
        <title>The new phylogeny of genus Mycobacterium.</title>
        <authorList>
            <person name="Tortoli E."/>
            <person name="Trovato A."/>
            <person name="Cirillo D.M."/>
        </authorList>
    </citation>
    <scope>NUCLEOTIDE SEQUENCE [LARGE SCALE GENOMIC DNA]</scope>
    <source>
        <strain evidence="6 7">DSM 45145</strain>
    </source>
</reference>
<reference evidence="5 8" key="2">
    <citation type="journal article" date="2019" name="Emerg. Microbes Infect.">
        <title>Comprehensive subspecies identification of 175 nontuberculous mycobacteria species based on 7547 genomic profiles.</title>
        <authorList>
            <person name="Matsumoto Y."/>
            <person name="Kinjo T."/>
            <person name="Motooka D."/>
            <person name="Nabeya D."/>
            <person name="Jung N."/>
            <person name="Uechi K."/>
            <person name="Horii T."/>
            <person name="Iida T."/>
            <person name="Fujita J."/>
            <person name="Nakamura S."/>
        </authorList>
    </citation>
    <scope>NUCLEOTIDE SEQUENCE [LARGE SCALE GENOMIC DNA]</scope>
    <source>
        <strain evidence="5 8">JCM 16367</strain>
    </source>
</reference>
<dbReference type="Pfam" id="PF00535">
    <property type="entry name" value="Glycos_transf_2"/>
    <property type="match status" value="1"/>
</dbReference>
<dbReference type="EMBL" id="MVIC01000019">
    <property type="protein sequence ID" value="ORB14133.1"/>
    <property type="molecule type" value="Genomic_DNA"/>
</dbReference>
<dbReference type="CDD" id="cd00761">
    <property type="entry name" value="Glyco_tranf_GTA_type"/>
    <property type="match status" value="1"/>
</dbReference>
<dbReference type="OrthoDB" id="9787979at2"/>
<dbReference type="KEGG" id="mnv:MNVI_32360"/>
<dbReference type="InterPro" id="IPR050834">
    <property type="entry name" value="Glycosyltransf_2"/>
</dbReference>
<dbReference type="Proteomes" id="UP000466894">
    <property type="component" value="Chromosome"/>
</dbReference>
<dbReference type="GO" id="GO:0016757">
    <property type="term" value="F:glycosyltransferase activity"/>
    <property type="evidence" value="ECO:0007669"/>
    <property type="project" value="UniProtKB-KW"/>
</dbReference>
<keyword evidence="3 5" id="KW-0808">Transferase</keyword>
<name>A0A7I7PH23_9MYCO</name>
<dbReference type="PANTHER" id="PTHR43685">
    <property type="entry name" value="GLYCOSYLTRANSFERASE"/>
    <property type="match status" value="1"/>
</dbReference>
<dbReference type="Gene3D" id="3.90.550.10">
    <property type="entry name" value="Spore Coat Polysaccharide Biosynthesis Protein SpsA, Chain A"/>
    <property type="match status" value="1"/>
</dbReference>
<dbReference type="PANTHER" id="PTHR43685:SF5">
    <property type="entry name" value="GLYCOSYLTRANSFERASE EPSE-RELATED"/>
    <property type="match status" value="1"/>
</dbReference>
<organism evidence="5 8">
    <name type="scientific">Mycobacterium noviomagense</name>
    <dbReference type="NCBI Taxonomy" id="459858"/>
    <lineage>
        <taxon>Bacteria</taxon>
        <taxon>Bacillati</taxon>
        <taxon>Actinomycetota</taxon>
        <taxon>Actinomycetes</taxon>
        <taxon>Mycobacteriales</taxon>
        <taxon>Mycobacteriaceae</taxon>
        <taxon>Mycobacterium</taxon>
    </lineage>
</organism>
<keyword evidence="2" id="KW-0328">Glycosyltransferase</keyword>
<dbReference type="AlphaFoldDB" id="A0A7I7PH23"/>
<evidence type="ECO:0000259" key="4">
    <source>
        <dbReference type="Pfam" id="PF00535"/>
    </source>
</evidence>